<dbReference type="Proteomes" id="UP000192042">
    <property type="component" value="Chromosome I"/>
</dbReference>
<protein>
    <submittedName>
        <fullName evidence="1">Uncharacterized protein</fullName>
    </submittedName>
</protein>
<dbReference type="EMBL" id="LT828648">
    <property type="protein sequence ID" value="SLM47811.1"/>
    <property type="molecule type" value="Genomic_DNA"/>
</dbReference>
<sequence>MILSVLVNERDRRPLDQWGCYSRIQHMAGRAHPGAECRGVSRFLMVRVLGLVGNRLGRCKRAYSKNAEDQEPRNR</sequence>
<name>A0A1W1I4E6_9BACT</name>
<dbReference type="STRING" id="1325564.NSJP_1639"/>
<evidence type="ECO:0000313" key="2">
    <source>
        <dbReference type="Proteomes" id="UP000192042"/>
    </source>
</evidence>
<proteinExistence type="predicted"/>
<evidence type="ECO:0000313" key="1">
    <source>
        <dbReference type="EMBL" id="SLM47811.1"/>
    </source>
</evidence>
<keyword evidence="2" id="KW-1185">Reference proteome</keyword>
<gene>
    <name evidence="1" type="ORF">NSJP_1639</name>
</gene>
<reference evidence="1 2" key="1">
    <citation type="submission" date="2017-03" db="EMBL/GenBank/DDBJ databases">
        <authorList>
            <person name="Afonso C.L."/>
            <person name="Miller P.J."/>
            <person name="Scott M.A."/>
            <person name="Spackman E."/>
            <person name="Goraichik I."/>
            <person name="Dimitrov K.M."/>
            <person name="Suarez D.L."/>
            <person name="Swayne D.E."/>
        </authorList>
    </citation>
    <scope>NUCLEOTIDE SEQUENCE [LARGE SCALE GENOMIC DNA]</scope>
    <source>
        <strain evidence="1">Genome sequencing of Nitrospira japonica strain NJ11</strain>
    </source>
</reference>
<dbReference type="KEGG" id="nja:NSJP_1639"/>
<organism evidence="1 2">
    <name type="scientific">Nitrospira japonica</name>
    <dbReference type="NCBI Taxonomy" id="1325564"/>
    <lineage>
        <taxon>Bacteria</taxon>
        <taxon>Pseudomonadati</taxon>
        <taxon>Nitrospirota</taxon>
        <taxon>Nitrospiria</taxon>
        <taxon>Nitrospirales</taxon>
        <taxon>Nitrospiraceae</taxon>
        <taxon>Nitrospira</taxon>
    </lineage>
</organism>
<dbReference type="AlphaFoldDB" id="A0A1W1I4E6"/>
<accession>A0A1W1I4E6</accession>